<accession>A0ABQ4K9S1</accession>
<feature type="transmembrane region" description="Helical" evidence="3">
    <location>
        <begin position="125"/>
        <end position="145"/>
    </location>
</feature>
<dbReference type="Pfam" id="PF02632">
    <property type="entry name" value="BioY"/>
    <property type="match status" value="1"/>
</dbReference>
<dbReference type="PIRSF" id="PIRSF016661">
    <property type="entry name" value="BioY"/>
    <property type="match status" value="1"/>
</dbReference>
<keyword evidence="2 3" id="KW-0472">Membrane</keyword>
<comment type="caution">
    <text evidence="4">The sequence shown here is derived from an EMBL/GenBank/DDBJ whole genome shotgun (WGS) entry which is preliminary data.</text>
</comment>
<dbReference type="InterPro" id="IPR003784">
    <property type="entry name" value="BioY"/>
</dbReference>
<evidence type="ECO:0000256" key="1">
    <source>
        <dbReference type="ARBA" id="ARBA00010692"/>
    </source>
</evidence>
<evidence type="ECO:0000256" key="2">
    <source>
        <dbReference type="PIRNR" id="PIRNR016661"/>
    </source>
</evidence>
<keyword evidence="5" id="KW-1185">Reference proteome</keyword>
<proteinExistence type="inferred from homology"/>
<dbReference type="RefSeq" id="WP_212963607.1">
    <property type="nucleotide sequence ID" value="NZ_BOQT01000017.1"/>
</dbReference>
<comment type="subcellular location">
    <subcellularLocation>
        <location evidence="2">Cell membrane</location>
        <topology evidence="2">Multi-pass membrane protein</topology>
    </subcellularLocation>
</comment>
<comment type="similarity">
    <text evidence="1 2">Belongs to the BioY family.</text>
</comment>
<name>A0ABQ4K9S1_9BACI</name>
<organism evidence="4 5">
    <name type="scientific">Siminovitchia fordii</name>
    <dbReference type="NCBI Taxonomy" id="254759"/>
    <lineage>
        <taxon>Bacteria</taxon>
        <taxon>Bacillati</taxon>
        <taxon>Bacillota</taxon>
        <taxon>Bacilli</taxon>
        <taxon>Bacillales</taxon>
        <taxon>Bacillaceae</taxon>
        <taxon>Siminovitchia</taxon>
    </lineage>
</organism>
<keyword evidence="3" id="KW-1133">Transmembrane helix</keyword>
<feature type="transmembrane region" description="Helical" evidence="3">
    <location>
        <begin position="165"/>
        <end position="186"/>
    </location>
</feature>
<feature type="transmembrane region" description="Helical" evidence="3">
    <location>
        <begin position="39"/>
        <end position="61"/>
    </location>
</feature>
<evidence type="ECO:0000256" key="3">
    <source>
        <dbReference type="SAM" id="Phobius"/>
    </source>
</evidence>
<feature type="transmembrane region" description="Helical" evidence="3">
    <location>
        <begin position="94"/>
        <end position="113"/>
    </location>
</feature>
<sequence>MGSEAIKSKSRLKTLDMVYISLFSALMMIGANITSFIPFMVIGGVPITLQGFFAILAGAFLGSRLGAISMAVYAFIGLAGAPVFARFHGGIGQLLSPTFGFIIAFIFTAYITGKIIEKNNKVHSYVIAALLGMAFCYLFGTNWMYAAYKLWAAAPDVFTYKVAWMWMAVPLPKDILLGILAGLFAHRMQGIIKRPK</sequence>
<feature type="transmembrane region" description="Helical" evidence="3">
    <location>
        <begin position="12"/>
        <end position="33"/>
    </location>
</feature>
<dbReference type="Gene3D" id="1.10.1760.20">
    <property type="match status" value="1"/>
</dbReference>
<dbReference type="Proteomes" id="UP000680279">
    <property type="component" value="Unassembled WGS sequence"/>
</dbReference>
<keyword evidence="3" id="KW-0812">Transmembrane</keyword>
<dbReference type="PANTHER" id="PTHR34295">
    <property type="entry name" value="BIOTIN TRANSPORTER BIOY"/>
    <property type="match status" value="1"/>
</dbReference>
<dbReference type="EMBL" id="BOQT01000017">
    <property type="protein sequence ID" value="GIN22463.1"/>
    <property type="molecule type" value="Genomic_DNA"/>
</dbReference>
<dbReference type="PANTHER" id="PTHR34295:SF1">
    <property type="entry name" value="BIOTIN TRANSPORTER BIOY"/>
    <property type="match status" value="1"/>
</dbReference>
<reference evidence="4 5" key="1">
    <citation type="submission" date="2021-03" db="EMBL/GenBank/DDBJ databases">
        <title>Antimicrobial resistance genes in bacteria isolated from Japanese honey, and their potential for conferring macrolide and lincosamide resistance in the American foulbrood pathogen Paenibacillus larvae.</title>
        <authorList>
            <person name="Okamoto M."/>
            <person name="Kumagai M."/>
            <person name="Kanamori H."/>
            <person name="Takamatsu D."/>
        </authorList>
    </citation>
    <scope>NUCLEOTIDE SEQUENCE [LARGE SCALE GENOMIC DNA]</scope>
    <source>
        <strain evidence="4 5">J1TS3</strain>
    </source>
</reference>
<gene>
    <name evidence="4" type="primary">bioY</name>
    <name evidence="4" type="ORF">J1TS3_35970</name>
</gene>
<keyword evidence="2" id="KW-1003">Cell membrane</keyword>
<keyword evidence="2" id="KW-0813">Transport</keyword>
<feature type="transmembrane region" description="Helical" evidence="3">
    <location>
        <begin position="68"/>
        <end position="88"/>
    </location>
</feature>
<evidence type="ECO:0000313" key="5">
    <source>
        <dbReference type="Proteomes" id="UP000680279"/>
    </source>
</evidence>
<protein>
    <recommendedName>
        <fullName evidence="2">Biotin transporter</fullName>
    </recommendedName>
</protein>
<evidence type="ECO:0000313" key="4">
    <source>
        <dbReference type="EMBL" id="GIN22463.1"/>
    </source>
</evidence>